<evidence type="ECO:0000259" key="2">
    <source>
        <dbReference type="Pfam" id="PF17482"/>
    </source>
</evidence>
<protein>
    <recommendedName>
        <fullName evidence="2">Tail sheath protein C-terminal domain-containing protein</fullName>
    </recommendedName>
</protein>
<name>A0A480AHN9_9BURK</name>
<evidence type="ECO:0000313" key="3">
    <source>
        <dbReference type="EMBL" id="GCL60923.1"/>
    </source>
</evidence>
<dbReference type="InterPro" id="IPR020287">
    <property type="entry name" value="Tail_sheath_C"/>
</dbReference>
<dbReference type="RefSeq" id="WP_137730719.1">
    <property type="nucleotide sequence ID" value="NZ_BJCL01000001.1"/>
</dbReference>
<dbReference type="PANTHER" id="PTHR35861">
    <property type="match status" value="1"/>
</dbReference>
<dbReference type="Proteomes" id="UP000301751">
    <property type="component" value="Unassembled WGS sequence"/>
</dbReference>
<dbReference type="PANTHER" id="PTHR35861:SF1">
    <property type="entry name" value="PHAGE TAIL SHEATH PROTEIN"/>
    <property type="match status" value="1"/>
</dbReference>
<dbReference type="InterPro" id="IPR052042">
    <property type="entry name" value="Tail_sheath_structural"/>
</dbReference>
<keyword evidence="4" id="KW-1185">Reference proteome</keyword>
<dbReference type="Gene3D" id="3.40.50.11780">
    <property type="match status" value="2"/>
</dbReference>
<proteinExistence type="inferred from homology"/>
<feature type="domain" description="Tail sheath protein C-terminal" evidence="2">
    <location>
        <begin position="442"/>
        <end position="546"/>
    </location>
</feature>
<comment type="similarity">
    <text evidence="1">Belongs to the myoviridae tail sheath protein family.</text>
</comment>
<dbReference type="EMBL" id="BJCL01000001">
    <property type="protein sequence ID" value="GCL60923.1"/>
    <property type="molecule type" value="Genomic_DNA"/>
</dbReference>
<evidence type="ECO:0000313" key="4">
    <source>
        <dbReference type="Proteomes" id="UP000301751"/>
    </source>
</evidence>
<sequence>MPVYKTPGVYVEEISTLPPSVAEVATAVPAFVGYTELGPAETAEPKVVRVATLLEFTTVFGGPAWQKFSLTPGSGGGAPVLASAGPATAYALYHAVSHYFKNGGGPCWIASVGNYRSSPSKTHFSAGLAALEKEDEPTLLVLTDATCTLAAAAYYELCGEALAQCAKLGDRFTIIDVHGGDPAALRNDSNLSAKLMYGAAYHPYLQTSLPVAWRGEDVDINRAGGAAVNVTGTLGIGGASGIVVSHTGVPASTPGVVITAGAKSRAASFTVVGNLLTLVDANGKTGNDIVTAWTAFKAANPTGGFDITRAGEGTGAVAAAADVPRAAIVMPQPPGETLASVARSETGLYNAARSLLEAQRVVLPPSAAVAGIYARTDREQGVWKAPANAGVMAVFGPVSKVTDDEQDRLNVDATAGKSINAIRAFTGKGTLVWGARTLAGNDNEWRYVSVRRLFITIEESARKATAFAVFEPNDATTWLKVKAMIESYLYGLWERGALAGAKPEAAYFVRVGLGTTMTAQDVLEGRMVVEVGVAAVRPAEFIILRFSHKLQTE</sequence>
<dbReference type="AlphaFoldDB" id="A0A480AHN9"/>
<comment type="caution">
    <text evidence="3">The sequence shown here is derived from an EMBL/GenBank/DDBJ whole genome shotgun (WGS) entry which is preliminary data.</text>
</comment>
<accession>A0A480AHN9</accession>
<evidence type="ECO:0000256" key="1">
    <source>
        <dbReference type="ARBA" id="ARBA00008005"/>
    </source>
</evidence>
<dbReference type="OrthoDB" id="9767864at2"/>
<dbReference type="Pfam" id="PF17482">
    <property type="entry name" value="Phage_sheath_1C"/>
    <property type="match status" value="1"/>
</dbReference>
<gene>
    <name evidence="3" type="ORF">AQPW35_00040</name>
</gene>
<organism evidence="3 4">
    <name type="scientific">Pseudaquabacterium pictum</name>
    <dbReference type="NCBI Taxonomy" id="2315236"/>
    <lineage>
        <taxon>Bacteria</taxon>
        <taxon>Pseudomonadati</taxon>
        <taxon>Pseudomonadota</taxon>
        <taxon>Betaproteobacteria</taxon>
        <taxon>Burkholderiales</taxon>
        <taxon>Sphaerotilaceae</taxon>
        <taxon>Pseudaquabacterium</taxon>
    </lineage>
</organism>
<reference evidence="4" key="1">
    <citation type="submission" date="2019-03" db="EMBL/GenBank/DDBJ databases">
        <title>Aquabacterium pictum sp.nov., the first bacteriochlorophyll a-containing freshwater bacterium in the genus Aquabacterium of the class Betaproteobacteria.</title>
        <authorList>
            <person name="Hirose S."/>
            <person name="Tank M."/>
            <person name="Hara E."/>
            <person name="Tamaki H."/>
            <person name="Takaichi S."/>
            <person name="Haruta S."/>
            <person name="Hanada S."/>
        </authorList>
    </citation>
    <scope>NUCLEOTIDE SEQUENCE [LARGE SCALE GENOMIC DNA]</scope>
    <source>
        <strain evidence="4">W35</strain>
    </source>
</reference>